<comment type="caution">
    <text evidence="2">The sequence shown here is derived from an EMBL/GenBank/DDBJ whole genome shotgun (WGS) entry which is preliminary data.</text>
</comment>
<reference evidence="2" key="1">
    <citation type="journal article" date="2021" name="Proc. Natl. Acad. Sci. U.S.A.">
        <title>Global biogeography of chemosynthetic symbionts reveals both localized and globally distributed symbiont groups. .</title>
        <authorList>
            <person name="Osvatic J.T."/>
            <person name="Wilkins L.G.E."/>
            <person name="Leibrecht L."/>
            <person name="Leray M."/>
            <person name="Zauner S."/>
            <person name="Polzin J."/>
            <person name="Camacho Y."/>
            <person name="Gros O."/>
            <person name="van Gils J.A."/>
            <person name="Eisen J.A."/>
            <person name="Petersen J.M."/>
            <person name="Yuen B."/>
        </authorList>
    </citation>
    <scope>NUCLEOTIDE SEQUENCE</scope>
    <source>
        <strain evidence="2">MAGL173</strain>
    </source>
</reference>
<proteinExistence type="predicted"/>
<dbReference type="EMBL" id="JAEPDI010000012">
    <property type="protein sequence ID" value="MCG7940166.1"/>
    <property type="molecule type" value="Genomic_DNA"/>
</dbReference>
<name>A0A9E4K785_9GAMM</name>
<evidence type="ECO:0000313" key="2">
    <source>
        <dbReference type="EMBL" id="MCG7940166.1"/>
    </source>
</evidence>
<evidence type="ECO:0008006" key="4">
    <source>
        <dbReference type="Google" id="ProtNLM"/>
    </source>
</evidence>
<feature type="chain" id="PRO_5038803788" description="DUF2059 domain-containing protein" evidence="1">
    <location>
        <begin position="48"/>
        <end position="188"/>
    </location>
</feature>
<feature type="signal peptide" evidence="1">
    <location>
        <begin position="1"/>
        <end position="47"/>
    </location>
</feature>
<sequence>MTPKPPGMLFNNSNGSIIRQTDHKGSRMRLTLLACLLSFLVAIPAQAANDYNYFSEVLQLEKRWARLSARTIQRYLVYLEKKGLYKNLAAKTQDRFRGEVETLLMSRLTWDKVGERVATKVISGCSDETLRNFAEAYQKRGTEAGVAAASEYLACATEGVSRAMVIIQAEFKKAAPSLNRLAEQYRDQ</sequence>
<dbReference type="AlphaFoldDB" id="A0A9E4K785"/>
<evidence type="ECO:0000313" key="3">
    <source>
        <dbReference type="Proteomes" id="UP000886687"/>
    </source>
</evidence>
<keyword evidence="1" id="KW-0732">Signal</keyword>
<dbReference type="Proteomes" id="UP000886687">
    <property type="component" value="Unassembled WGS sequence"/>
</dbReference>
<evidence type="ECO:0000256" key="1">
    <source>
        <dbReference type="SAM" id="SignalP"/>
    </source>
</evidence>
<gene>
    <name evidence="2" type="ORF">JAZ04_15110</name>
</gene>
<protein>
    <recommendedName>
        <fullName evidence="4">DUF2059 domain-containing protein</fullName>
    </recommendedName>
</protein>
<organism evidence="2 3">
    <name type="scientific">Candidatus Thiodiazotropha lotti</name>
    <dbReference type="NCBI Taxonomy" id="2792787"/>
    <lineage>
        <taxon>Bacteria</taxon>
        <taxon>Pseudomonadati</taxon>
        <taxon>Pseudomonadota</taxon>
        <taxon>Gammaproteobacteria</taxon>
        <taxon>Chromatiales</taxon>
        <taxon>Sedimenticolaceae</taxon>
        <taxon>Candidatus Thiodiazotropha</taxon>
    </lineage>
</organism>
<accession>A0A9E4K785</accession>